<dbReference type="EMBL" id="CM004466">
    <property type="protein sequence ID" value="OCT99409.1"/>
    <property type="molecule type" value="Genomic_DNA"/>
</dbReference>
<dbReference type="Proteomes" id="UP000694892">
    <property type="component" value="Chromosome 1L"/>
</dbReference>
<evidence type="ECO:0000313" key="1">
    <source>
        <dbReference type="EMBL" id="OCT99409.1"/>
    </source>
</evidence>
<dbReference type="AlphaFoldDB" id="A0A974I2N6"/>
<name>A0A974I2N6_XENLA</name>
<gene>
    <name evidence="1" type="ORF">XELAEV_18005189mg</name>
</gene>
<protein>
    <submittedName>
        <fullName evidence="1">Uncharacterized protein</fullName>
    </submittedName>
</protein>
<sequence>MNVIRRSYGKWYLHNNLSMLIGDVFLLQGAANCLLALVPRVISISDVHAKVKEIILFLREKGFCKVHKYLCIRRATLCDYFIHW</sequence>
<evidence type="ECO:0000313" key="2">
    <source>
        <dbReference type="Proteomes" id="UP000694892"/>
    </source>
</evidence>
<accession>A0A974I2N6</accession>
<proteinExistence type="predicted"/>
<reference evidence="2" key="1">
    <citation type="journal article" date="2016" name="Nature">
        <title>Genome evolution in the allotetraploid frog Xenopus laevis.</title>
        <authorList>
            <person name="Session A.M."/>
            <person name="Uno Y."/>
            <person name="Kwon T."/>
            <person name="Chapman J.A."/>
            <person name="Toyoda A."/>
            <person name="Takahashi S."/>
            <person name="Fukui A."/>
            <person name="Hikosaka A."/>
            <person name="Suzuki A."/>
            <person name="Kondo M."/>
            <person name="van Heeringen S.J."/>
            <person name="Quigley I."/>
            <person name="Heinz S."/>
            <person name="Ogino H."/>
            <person name="Ochi H."/>
            <person name="Hellsten U."/>
            <person name="Lyons J.B."/>
            <person name="Simakov O."/>
            <person name="Putnam N."/>
            <person name="Stites J."/>
            <person name="Kuroki Y."/>
            <person name="Tanaka T."/>
            <person name="Michiue T."/>
            <person name="Watanabe M."/>
            <person name="Bogdanovic O."/>
            <person name="Lister R."/>
            <person name="Georgiou G."/>
            <person name="Paranjpe S.S."/>
            <person name="van Kruijsbergen I."/>
            <person name="Shu S."/>
            <person name="Carlson J."/>
            <person name="Kinoshita T."/>
            <person name="Ohta Y."/>
            <person name="Mawaribuchi S."/>
            <person name="Jenkins J."/>
            <person name="Grimwood J."/>
            <person name="Schmutz J."/>
            <person name="Mitros T."/>
            <person name="Mozaffari S.V."/>
            <person name="Suzuki Y."/>
            <person name="Haramoto Y."/>
            <person name="Yamamoto T.S."/>
            <person name="Takagi C."/>
            <person name="Heald R."/>
            <person name="Miller K."/>
            <person name="Haudenschild C."/>
            <person name="Kitzman J."/>
            <person name="Nakayama T."/>
            <person name="Izutsu Y."/>
            <person name="Robert J."/>
            <person name="Fortriede J."/>
            <person name="Burns K."/>
            <person name="Lotay V."/>
            <person name="Karimi K."/>
            <person name="Yasuoka Y."/>
            <person name="Dichmann D.S."/>
            <person name="Flajnik M.F."/>
            <person name="Houston D.W."/>
            <person name="Shendure J."/>
            <person name="DuPasquier L."/>
            <person name="Vize P.D."/>
            <person name="Zorn A.M."/>
            <person name="Ito M."/>
            <person name="Marcotte E.M."/>
            <person name="Wallingford J.B."/>
            <person name="Ito Y."/>
            <person name="Asashima M."/>
            <person name="Ueno N."/>
            <person name="Matsuda Y."/>
            <person name="Veenstra G.J."/>
            <person name="Fujiyama A."/>
            <person name="Harland R.M."/>
            <person name="Taira M."/>
            <person name="Rokhsar D.S."/>
        </authorList>
    </citation>
    <scope>NUCLEOTIDE SEQUENCE [LARGE SCALE GENOMIC DNA]</scope>
    <source>
        <strain evidence="2">J</strain>
    </source>
</reference>
<organism evidence="1 2">
    <name type="scientific">Xenopus laevis</name>
    <name type="common">African clawed frog</name>
    <dbReference type="NCBI Taxonomy" id="8355"/>
    <lineage>
        <taxon>Eukaryota</taxon>
        <taxon>Metazoa</taxon>
        <taxon>Chordata</taxon>
        <taxon>Craniata</taxon>
        <taxon>Vertebrata</taxon>
        <taxon>Euteleostomi</taxon>
        <taxon>Amphibia</taxon>
        <taxon>Batrachia</taxon>
        <taxon>Anura</taxon>
        <taxon>Pipoidea</taxon>
        <taxon>Pipidae</taxon>
        <taxon>Xenopodinae</taxon>
        <taxon>Xenopus</taxon>
        <taxon>Xenopus</taxon>
    </lineage>
</organism>